<dbReference type="Proteomes" id="UP000694843">
    <property type="component" value="Unplaced"/>
</dbReference>
<evidence type="ECO:0000259" key="3">
    <source>
        <dbReference type="Pfam" id="PF08652"/>
    </source>
</evidence>
<dbReference type="EC" id="3.6.1.-" evidence="2"/>
<dbReference type="InterPro" id="IPR039039">
    <property type="entry name" value="RAI1-like_fam"/>
</dbReference>
<evidence type="ECO:0000313" key="4">
    <source>
        <dbReference type="Proteomes" id="UP000694843"/>
    </source>
</evidence>
<sequence length="346" mass="39417">MASCRTSNLDTWCQQLSPTIIGQYSLDGNRQFHDDGRNLARIAVDWNEAHEKEVNFDLNLAMDQVQRKDLNEYFNERLTHVEQWIMRHPECMRPKPDFVTNRYEARILLTLNKPDTLVLHATKVAGTIYLCSAVTLQDRQNMNASEKYLRMGSWGFKFEQFMTAGSDPSTGNNEKESYCLVVRAQLSEHSILYGAEVDGVDNRAPDGLPRSTDLIELKTDRLRPSARKQSMPPYKMCNTWAQCALVGIPRVVCGFRDDRGVVKRLRSFRVANLPSDSKGFFSPGAMVDSLSEFLQWVKTQVEVDSPQAVYELTAPDGSFRCRRLPPTEAEAARFLSRDFVKAMLSN</sequence>
<dbReference type="GO" id="GO:0004518">
    <property type="term" value="F:nuclease activity"/>
    <property type="evidence" value="ECO:0007669"/>
    <property type="project" value="UniProtKB-KW"/>
</dbReference>
<dbReference type="PANTHER" id="PTHR12395:SF9">
    <property type="entry name" value="DECAPPING AND EXORIBONUCLEASE PROTEIN"/>
    <property type="match status" value="1"/>
</dbReference>
<organism evidence="4 5">
    <name type="scientific">Hyalella azteca</name>
    <name type="common">Amphipod</name>
    <dbReference type="NCBI Taxonomy" id="294128"/>
    <lineage>
        <taxon>Eukaryota</taxon>
        <taxon>Metazoa</taxon>
        <taxon>Ecdysozoa</taxon>
        <taxon>Arthropoda</taxon>
        <taxon>Crustacea</taxon>
        <taxon>Multicrustacea</taxon>
        <taxon>Malacostraca</taxon>
        <taxon>Eumalacostraca</taxon>
        <taxon>Peracarida</taxon>
        <taxon>Amphipoda</taxon>
        <taxon>Senticaudata</taxon>
        <taxon>Talitrida</taxon>
        <taxon>Talitroidea</taxon>
        <taxon>Hyalellidae</taxon>
        <taxon>Hyalella</taxon>
    </lineage>
</organism>
<dbReference type="KEGG" id="hazt:108664600"/>
<keyword evidence="2" id="KW-0539">Nucleus</keyword>
<keyword evidence="2" id="KW-0694">RNA-binding</keyword>
<dbReference type="GO" id="GO:0046872">
    <property type="term" value="F:metal ion binding"/>
    <property type="evidence" value="ECO:0007669"/>
    <property type="project" value="UniProtKB-KW"/>
</dbReference>
<accession>A0A8B7MYT2</accession>
<evidence type="ECO:0000256" key="2">
    <source>
        <dbReference type="RuleBase" id="RU367113"/>
    </source>
</evidence>
<evidence type="ECO:0000313" key="5">
    <source>
        <dbReference type="RefSeq" id="XP_018006711.1"/>
    </source>
</evidence>
<feature type="domain" description="RAI1-like" evidence="3">
    <location>
        <begin position="18"/>
        <end position="339"/>
    </location>
</feature>
<dbReference type="GO" id="GO:0110155">
    <property type="term" value="P:NAD-cap decapping"/>
    <property type="evidence" value="ECO:0007669"/>
    <property type="project" value="TreeGrafter"/>
</dbReference>
<dbReference type="GO" id="GO:0005634">
    <property type="term" value="C:nucleus"/>
    <property type="evidence" value="ECO:0007669"/>
    <property type="project" value="UniProtKB-SubCell"/>
</dbReference>
<evidence type="ECO:0000256" key="1">
    <source>
        <dbReference type="ARBA" id="ARBA00006562"/>
    </source>
</evidence>
<dbReference type="InterPro" id="IPR013961">
    <property type="entry name" value="RAI1"/>
</dbReference>
<dbReference type="GO" id="GO:0005829">
    <property type="term" value="C:cytosol"/>
    <property type="evidence" value="ECO:0007669"/>
    <property type="project" value="TreeGrafter"/>
</dbReference>
<name>A0A8B7MYT2_HYAAZ</name>
<protein>
    <recommendedName>
        <fullName evidence="2">Decapping nuclease</fullName>
        <ecNumber evidence="2">3.6.1.-</ecNumber>
    </recommendedName>
</protein>
<comment type="cofactor">
    <cofactor evidence="2">
        <name>a divalent metal cation</name>
        <dbReference type="ChEBI" id="CHEBI:60240"/>
    </cofactor>
</comment>
<reference evidence="5" key="1">
    <citation type="submission" date="2025-08" db="UniProtKB">
        <authorList>
            <consortium name="RefSeq"/>
        </authorList>
    </citation>
    <scope>IDENTIFICATION</scope>
    <source>
        <tissue evidence="5">Whole organism</tissue>
    </source>
</reference>
<dbReference type="AlphaFoldDB" id="A0A8B7MYT2"/>
<dbReference type="PANTHER" id="PTHR12395">
    <property type="entry name" value="DOM-3 RELATED"/>
    <property type="match status" value="1"/>
</dbReference>
<keyword evidence="2" id="KW-0540">Nuclease</keyword>
<dbReference type="GO" id="GO:0000956">
    <property type="term" value="P:nuclear-transcribed mRNA catabolic process"/>
    <property type="evidence" value="ECO:0007669"/>
    <property type="project" value="TreeGrafter"/>
</dbReference>
<dbReference type="Pfam" id="PF08652">
    <property type="entry name" value="RAI1"/>
    <property type="match status" value="1"/>
</dbReference>
<dbReference type="GeneID" id="108664600"/>
<dbReference type="OrthoDB" id="10020793at2759"/>
<comment type="subcellular location">
    <subcellularLocation>
        <location evidence="2">Nucleus</location>
    </subcellularLocation>
</comment>
<keyword evidence="2" id="KW-0378">Hydrolase</keyword>
<proteinExistence type="inferred from homology"/>
<dbReference type="RefSeq" id="XP_018006711.1">
    <property type="nucleotide sequence ID" value="XM_018151222.2"/>
</dbReference>
<keyword evidence="2" id="KW-0547">Nucleotide-binding</keyword>
<dbReference type="GO" id="GO:0000166">
    <property type="term" value="F:nucleotide binding"/>
    <property type="evidence" value="ECO:0007669"/>
    <property type="project" value="UniProtKB-KW"/>
</dbReference>
<dbReference type="GO" id="GO:0034353">
    <property type="term" value="F:mRNA 5'-diphosphatase activity"/>
    <property type="evidence" value="ECO:0007669"/>
    <property type="project" value="TreeGrafter"/>
</dbReference>
<keyword evidence="2" id="KW-0479">Metal-binding</keyword>
<keyword evidence="4" id="KW-1185">Reference proteome</keyword>
<comment type="function">
    <text evidence="2">Decapping enzyme for NAD-capped RNAs: specifically hydrolyzes the nicotinamide adenine dinucleotide (NAD) cap from a subset of RNAs by removing the entire NAD moiety from the 5'-end of an NAD-capped RNA.</text>
</comment>
<dbReference type="GO" id="GO:0003723">
    <property type="term" value="F:RNA binding"/>
    <property type="evidence" value="ECO:0007669"/>
    <property type="project" value="UniProtKB-KW"/>
</dbReference>
<comment type="similarity">
    <text evidence="1 2">Belongs to the DXO/Dom3Z family.</text>
</comment>
<gene>
    <name evidence="5" type="primary">LOC108664600</name>
</gene>
<dbReference type="OMA" id="ANQTEMA"/>